<name>A0A2I1RII5_FAUOS</name>
<proteinExistence type="predicted"/>
<dbReference type="RefSeq" id="WP_101964265.1">
    <property type="nucleotide sequence ID" value="NZ_JAHXPO010000039.1"/>
</dbReference>
<protein>
    <submittedName>
        <fullName evidence="1">Uncharacterized protein</fullName>
    </submittedName>
</protein>
<evidence type="ECO:0000313" key="2">
    <source>
        <dbReference type="Proteomes" id="UP000234914"/>
    </source>
</evidence>
<dbReference type="AlphaFoldDB" id="A0A2I1RII5"/>
<evidence type="ECO:0000313" key="1">
    <source>
        <dbReference type="EMBL" id="PKZ68957.1"/>
    </source>
</evidence>
<reference evidence="1 2" key="1">
    <citation type="submission" date="2017-12" db="EMBL/GenBank/DDBJ databases">
        <title>Phylogenetic diversity of female urinary microbiome.</title>
        <authorList>
            <person name="Thomas-White K."/>
            <person name="Wolfe A.J."/>
        </authorList>
    </citation>
    <scope>NUCLEOTIDE SEQUENCE [LARGE SCALE GENOMIC DNA]</scope>
    <source>
        <strain evidence="1 2">UMB0416</strain>
    </source>
</reference>
<sequence>MTQSPVIEKLIHQIDAKHDRQQQISLLISRLIEQHNIQYGEQLRLMLGIAKRCDNFTALEHWVNQNYDLINHGTFEENYQQLENKLLKQIPEHL</sequence>
<comment type="caution">
    <text evidence="1">The sequence shown here is derived from an EMBL/GenBank/DDBJ whole genome shotgun (WGS) entry which is preliminary data.</text>
</comment>
<organism evidence="1 2">
    <name type="scientific">Faucicola osloensis</name>
    <name type="common">Moraxella osloensis</name>
    <dbReference type="NCBI Taxonomy" id="34062"/>
    <lineage>
        <taxon>Bacteria</taxon>
        <taxon>Pseudomonadati</taxon>
        <taxon>Pseudomonadota</taxon>
        <taxon>Gammaproteobacteria</taxon>
        <taxon>Moraxellales</taxon>
        <taxon>Moraxellaceae</taxon>
        <taxon>Faucicola</taxon>
    </lineage>
</organism>
<accession>A0A2I1RII5</accession>
<gene>
    <name evidence="1" type="ORF">CYJ96_05730</name>
</gene>
<dbReference type="Proteomes" id="UP000234914">
    <property type="component" value="Unassembled WGS sequence"/>
</dbReference>
<dbReference type="EMBL" id="PKJS01000006">
    <property type="protein sequence ID" value="PKZ68957.1"/>
    <property type="molecule type" value="Genomic_DNA"/>
</dbReference>